<accession>A0A212T5Z4</accession>
<dbReference type="Gene3D" id="3.40.50.150">
    <property type="entry name" value="Vaccinia Virus protein VP39"/>
    <property type="match status" value="1"/>
</dbReference>
<name>A0A212T5Z4_9MICO</name>
<dbReference type="PROSITE" id="PS51679">
    <property type="entry name" value="SAM_MT_C5"/>
    <property type="match status" value="1"/>
</dbReference>
<dbReference type="GO" id="GO:0003886">
    <property type="term" value="F:DNA (cytosine-5-)-methyltransferase activity"/>
    <property type="evidence" value="ECO:0007669"/>
    <property type="project" value="UniProtKB-EC"/>
</dbReference>
<evidence type="ECO:0000256" key="7">
    <source>
        <dbReference type="RuleBase" id="RU000416"/>
    </source>
</evidence>
<dbReference type="SUPFAM" id="SSF53335">
    <property type="entry name" value="S-adenosyl-L-methionine-dependent methyltransferases"/>
    <property type="match status" value="1"/>
</dbReference>
<dbReference type="AlphaFoldDB" id="A0A212T5Z4"/>
<keyword evidence="3 6" id="KW-0808">Transferase</keyword>
<keyword evidence="9" id="KW-1185">Reference proteome</keyword>
<reference evidence="8 9" key="1">
    <citation type="submission" date="2017-06" db="EMBL/GenBank/DDBJ databases">
        <authorList>
            <person name="Kim H.J."/>
            <person name="Triplett B.A."/>
        </authorList>
    </citation>
    <scope>NUCLEOTIDE SEQUENCE [LARGE SCALE GENOMIC DNA]</scope>
    <source>
        <strain evidence="8 9">DSM 22179</strain>
    </source>
</reference>
<comment type="similarity">
    <text evidence="6 7">Belongs to the class I-like SAM-binding methyltransferase superfamily. C5-methyltransferase family.</text>
</comment>
<dbReference type="InterPro" id="IPR031303">
    <property type="entry name" value="C5_meth_CS"/>
</dbReference>
<evidence type="ECO:0000256" key="1">
    <source>
        <dbReference type="ARBA" id="ARBA00011975"/>
    </source>
</evidence>
<dbReference type="InterPro" id="IPR029063">
    <property type="entry name" value="SAM-dependent_MTases_sf"/>
</dbReference>
<proteinExistence type="inferred from homology"/>
<evidence type="ECO:0000313" key="9">
    <source>
        <dbReference type="Proteomes" id="UP000198122"/>
    </source>
</evidence>
<dbReference type="GO" id="GO:0009307">
    <property type="term" value="P:DNA restriction-modification system"/>
    <property type="evidence" value="ECO:0007669"/>
    <property type="project" value="UniProtKB-KW"/>
</dbReference>
<dbReference type="InterPro" id="IPR050390">
    <property type="entry name" value="C5-Methyltransferase"/>
</dbReference>
<evidence type="ECO:0000256" key="2">
    <source>
        <dbReference type="ARBA" id="ARBA00022603"/>
    </source>
</evidence>
<protein>
    <recommendedName>
        <fullName evidence="1">DNA (cytosine-5-)-methyltransferase</fullName>
        <ecNumber evidence="1">2.1.1.37</ecNumber>
    </recommendedName>
</protein>
<dbReference type="PRINTS" id="PR00105">
    <property type="entry name" value="C5METTRFRASE"/>
</dbReference>
<dbReference type="GO" id="GO:0044027">
    <property type="term" value="P:negative regulation of gene expression via chromosomal CpG island methylation"/>
    <property type="evidence" value="ECO:0007669"/>
    <property type="project" value="TreeGrafter"/>
</dbReference>
<dbReference type="Proteomes" id="UP000198122">
    <property type="component" value="Unassembled WGS sequence"/>
</dbReference>
<evidence type="ECO:0000256" key="4">
    <source>
        <dbReference type="ARBA" id="ARBA00022691"/>
    </source>
</evidence>
<dbReference type="Gene3D" id="3.90.120.10">
    <property type="entry name" value="DNA Methylase, subunit A, domain 2"/>
    <property type="match status" value="1"/>
</dbReference>
<gene>
    <name evidence="8" type="ORF">SAMN05445756_0432</name>
</gene>
<dbReference type="EMBL" id="FYEZ01000001">
    <property type="protein sequence ID" value="SNC61194.1"/>
    <property type="molecule type" value="Genomic_DNA"/>
</dbReference>
<dbReference type="Pfam" id="PF00145">
    <property type="entry name" value="DNA_methylase"/>
    <property type="match status" value="1"/>
</dbReference>
<dbReference type="GO" id="GO:0032259">
    <property type="term" value="P:methylation"/>
    <property type="evidence" value="ECO:0007669"/>
    <property type="project" value="UniProtKB-KW"/>
</dbReference>
<dbReference type="NCBIfam" id="TIGR00675">
    <property type="entry name" value="dcm"/>
    <property type="match status" value="1"/>
</dbReference>
<keyword evidence="2 6" id="KW-0489">Methyltransferase</keyword>
<dbReference type="InterPro" id="IPR001525">
    <property type="entry name" value="C5_MeTfrase"/>
</dbReference>
<sequence length="500" mass="56327">MSPRNIGHADAIPVIDVFAGPGGLNEGFASLERGAAFSVAGSFEMDTSSIETLTIRSVQRILRGKTGANHPVHEQLLRGQIDLATFRNHPDVVDAWDSAAAHVHQIELGGATRRESDSLISQALAGLSAGDPWVLIGGPPCQAYSMAGRSRRRHDEAFEQDVKHFLYREYLHIIRKFRPAVFVMENVKGMLSTQHGGQGLFQRIRDDLENPLGGELERYHLRSLTVATPVVKQPRDFVVRAENHGVPQARHRVILVGVRHDLHEKSKNAWRPLDVQFHVPTLSDVLADLPKLRSRLSPRRSDSAAAWNEIRREAFASVHRPLPEAVPPLGGAWVPASEYAEHRPAVKELMEWLRHSPEGYSQHETRSHMAPDLVRYAYLAHLAEEGDRPHVQDLPEALRPQHKNVTKKKVPFSDRFRVQRWNHPSSTVVAHLSKDGHYFIHPDPAQMRSITVREAARLQTFPDDYFFAGNRTKQYQQVGNAVPPFLARQIAQRVYELLTA</sequence>
<dbReference type="PANTHER" id="PTHR10629">
    <property type="entry name" value="CYTOSINE-SPECIFIC METHYLTRANSFERASE"/>
    <property type="match status" value="1"/>
</dbReference>
<keyword evidence="4 6" id="KW-0949">S-adenosyl-L-methionine</keyword>
<dbReference type="EC" id="2.1.1.37" evidence="1"/>
<evidence type="ECO:0000256" key="5">
    <source>
        <dbReference type="ARBA" id="ARBA00022747"/>
    </source>
</evidence>
<evidence type="ECO:0000313" key="8">
    <source>
        <dbReference type="EMBL" id="SNC61194.1"/>
    </source>
</evidence>
<dbReference type="GO" id="GO:0003677">
    <property type="term" value="F:DNA binding"/>
    <property type="evidence" value="ECO:0007669"/>
    <property type="project" value="TreeGrafter"/>
</dbReference>
<dbReference type="PANTHER" id="PTHR10629:SF52">
    <property type="entry name" value="DNA (CYTOSINE-5)-METHYLTRANSFERASE 1"/>
    <property type="match status" value="1"/>
</dbReference>
<feature type="active site" evidence="6">
    <location>
        <position position="141"/>
    </location>
</feature>
<evidence type="ECO:0000256" key="3">
    <source>
        <dbReference type="ARBA" id="ARBA00022679"/>
    </source>
</evidence>
<keyword evidence="5" id="KW-0680">Restriction system</keyword>
<organism evidence="8 9">
    <name type="scientific">Kytococcus aerolatus</name>
    <dbReference type="NCBI Taxonomy" id="592308"/>
    <lineage>
        <taxon>Bacteria</taxon>
        <taxon>Bacillati</taxon>
        <taxon>Actinomycetota</taxon>
        <taxon>Actinomycetes</taxon>
        <taxon>Micrococcales</taxon>
        <taxon>Kytococcaceae</taxon>
        <taxon>Kytococcus</taxon>
    </lineage>
</organism>
<dbReference type="PROSITE" id="PS00095">
    <property type="entry name" value="C5_MTASE_2"/>
    <property type="match status" value="1"/>
</dbReference>
<evidence type="ECO:0000256" key="6">
    <source>
        <dbReference type="PROSITE-ProRule" id="PRU01016"/>
    </source>
</evidence>